<keyword evidence="1" id="KW-0812">Transmembrane</keyword>
<evidence type="ECO:0000256" key="1">
    <source>
        <dbReference type="SAM" id="Phobius"/>
    </source>
</evidence>
<evidence type="ECO:0000313" key="3">
    <source>
        <dbReference type="Proteomes" id="UP000035740"/>
    </source>
</evidence>
<keyword evidence="3" id="KW-1185">Reference proteome</keyword>
<dbReference type="AlphaFoldDB" id="A0A0J8BV86"/>
<feature type="transmembrane region" description="Helical" evidence="1">
    <location>
        <begin position="92"/>
        <end position="114"/>
    </location>
</feature>
<reference evidence="2 3" key="1">
    <citation type="journal article" date="2014" name="Nature">
        <title>The genome of the recently domesticated crop plant sugar beet (Beta vulgaris).</title>
        <authorList>
            <person name="Dohm J.C."/>
            <person name="Minoche A.E."/>
            <person name="Holtgrawe D."/>
            <person name="Capella-Gutierrez S."/>
            <person name="Zakrzewski F."/>
            <person name="Tafer H."/>
            <person name="Rupp O."/>
            <person name="Sorensen T.R."/>
            <person name="Stracke R."/>
            <person name="Reinhardt R."/>
            <person name="Goesmann A."/>
            <person name="Kraft T."/>
            <person name="Schulz B."/>
            <person name="Stadler P.F."/>
            <person name="Schmidt T."/>
            <person name="Gabaldon T."/>
            <person name="Lehrach H."/>
            <person name="Weisshaar B."/>
            <person name="Himmelbauer H."/>
        </authorList>
    </citation>
    <scope>NUCLEOTIDE SEQUENCE [LARGE SCALE GENOMIC DNA]</scope>
    <source>
        <tissue evidence="2">Taproot</tissue>
    </source>
</reference>
<protein>
    <submittedName>
        <fullName evidence="2">Uncharacterized protein</fullName>
    </submittedName>
</protein>
<accession>A0A0J8BV86</accession>
<dbReference type="EMBL" id="KQ090162">
    <property type="protein sequence ID" value="KMT03919.1"/>
    <property type="molecule type" value="Genomic_DNA"/>
</dbReference>
<dbReference type="Proteomes" id="UP000035740">
    <property type="component" value="Chromosome 8"/>
</dbReference>
<organism evidence="2 3">
    <name type="scientific">Beta vulgaris subsp. vulgaris</name>
    <name type="common">Beet</name>
    <dbReference type="NCBI Taxonomy" id="3555"/>
    <lineage>
        <taxon>Eukaryota</taxon>
        <taxon>Viridiplantae</taxon>
        <taxon>Streptophyta</taxon>
        <taxon>Embryophyta</taxon>
        <taxon>Tracheophyta</taxon>
        <taxon>Spermatophyta</taxon>
        <taxon>Magnoliopsida</taxon>
        <taxon>eudicotyledons</taxon>
        <taxon>Gunneridae</taxon>
        <taxon>Pentapetalae</taxon>
        <taxon>Caryophyllales</taxon>
        <taxon>Chenopodiaceae</taxon>
        <taxon>Betoideae</taxon>
        <taxon>Beta</taxon>
    </lineage>
</organism>
<keyword evidence="1" id="KW-1133">Transmembrane helix</keyword>
<proteinExistence type="predicted"/>
<sequence>MGSVMAATAQMQASQEANHRAVTATLAGIRTDLDHVSRVAWRTHLANVYSGHEPPFPNHPHYPPSFDPREGPFEEPSFRPYPHYPSFYPDGFFSLFIVIVIITIIIMAIAVVFAGPRPKWDDVIHAG</sequence>
<keyword evidence="1" id="KW-0472">Membrane</keyword>
<gene>
    <name evidence="2" type="ORF">BVRB_8g187770</name>
</gene>
<name>A0A0J8BV86_BETVV</name>
<dbReference type="Gramene" id="KMT03919">
    <property type="protein sequence ID" value="KMT03919"/>
    <property type="gene ID" value="BVRB_8g187770"/>
</dbReference>
<evidence type="ECO:0000313" key="2">
    <source>
        <dbReference type="EMBL" id="KMT03919.1"/>
    </source>
</evidence>